<evidence type="ECO:0000313" key="1">
    <source>
        <dbReference type="EMBL" id="GLW58701.1"/>
    </source>
</evidence>
<proteinExistence type="predicted"/>
<protein>
    <submittedName>
        <fullName evidence="1">Uncharacterized protein</fullName>
    </submittedName>
</protein>
<dbReference type="Proteomes" id="UP001165143">
    <property type="component" value="Unassembled WGS sequence"/>
</dbReference>
<gene>
    <name evidence="1" type="ORF">Kpho01_67120</name>
</gene>
<reference evidence="1" key="1">
    <citation type="submission" date="2023-02" db="EMBL/GenBank/DDBJ databases">
        <title>Kitasatospora phosalacinea NBRC 14362.</title>
        <authorList>
            <person name="Ichikawa N."/>
            <person name="Sato H."/>
            <person name="Tonouchi N."/>
        </authorList>
    </citation>
    <scope>NUCLEOTIDE SEQUENCE</scope>
    <source>
        <strain evidence="1">NBRC 14362</strain>
    </source>
</reference>
<sequence length="166" mass="16636">MLELRVAGARAVLLEQGFALVVATADGGTGSVGHRVLRSTGSWADDGVRRRPGGVTLGVAALRAATLRVAVRPLAQQLPEAAPRPVGALDAGVPGTGVLHDGVPGTGVLDVGVPDVRVVRRIGERRDAGVSGVEHAAGRAVGPAVVRAAVGRSGGLMTGHGSKLFN</sequence>
<organism evidence="1 2">
    <name type="scientific">Kitasatospora phosalacinea</name>
    <dbReference type="NCBI Taxonomy" id="2065"/>
    <lineage>
        <taxon>Bacteria</taxon>
        <taxon>Bacillati</taxon>
        <taxon>Actinomycetota</taxon>
        <taxon>Actinomycetes</taxon>
        <taxon>Kitasatosporales</taxon>
        <taxon>Streptomycetaceae</taxon>
        <taxon>Kitasatospora</taxon>
    </lineage>
</organism>
<comment type="caution">
    <text evidence="1">The sequence shown here is derived from an EMBL/GenBank/DDBJ whole genome shotgun (WGS) entry which is preliminary data.</text>
</comment>
<accession>A0A9W6PPC1</accession>
<name>A0A9W6PPC1_9ACTN</name>
<dbReference type="EMBL" id="BSRX01000057">
    <property type="protein sequence ID" value="GLW58701.1"/>
    <property type="molecule type" value="Genomic_DNA"/>
</dbReference>
<evidence type="ECO:0000313" key="2">
    <source>
        <dbReference type="Proteomes" id="UP001165143"/>
    </source>
</evidence>
<dbReference type="AlphaFoldDB" id="A0A9W6PPC1"/>